<organism evidence="2 3">
    <name type="scientific">Pedobacter nutrimenti</name>
    <dbReference type="NCBI Taxonomy" id="1241337"/>
    <lineage>
        <taxon>Bacteria</taxon>
        <taxon>Pseudomonadati</taxon>
        <taxon>Bacteroidota</taxon>
        <taxon>Sphingobacteriia</taxon>
        <taxon>Sphingobacteriales</taxon>
        <taxon>Sphingobacteriaceae</taxon>
        <taxon>Pedobacter</taxon>
    </lineage>
</organism>
<dbReference type="OrthoDB" id="983020at2"/>
<dbReference type="InterPro" id="IPR013766">
    <property type="entry name" value="Thioredoxin_domain"/>
</dbReference>
<dbReference type="InterPro" id="IPR050553">
    <property type="entry name" value="Thioredoxin_ResA/DsbE_sf"/>
</dbReference>
<proteinExistence type="predicted"/>
<dbReference type="Proteomes" id="UP000248198">
    <property type="component" value="Unassembled WGS sequence"/>
</dbReference>
<evidence type="ECO:0000259" key="1">
    <source>
        <dbReference type="PROSITE" id="PS51352"/>
    </source>
</evidence>
<evidence type="ECO:0000313" key="2">
    <source>
        <dbReference type="EMBL" id="PYF74564.1"/>
    </source>
</evidence>
<feature type="domain" description="Thioredoxin" evidence="1">
    <location>
        <begin position="346"/>
        <end position="493"/>
    </location>
</feature>
<dbReference type="RefSeq" id="WP_110829242.1">
    <property type="nucleotide sequence ID" value="NZ_QKLU01000003.1"/>
</dbReference>
<dbReference type="PANTHER" id="PTHR42852">
    <property type="entry name" value="THIOL:DISULFIDE INTERCHANGE PROTEIN DSBE"/>
    <property type="match status" value="1"/>
</dbReference>
<gene>
    <name evidence="2" type="ORF">B0O44_1039</name>
</gene>
<dbReference type="Pfam" id="PF13905">
    <property type="entry name" value="Thioredoxin_8"/>
    <property type="match status" value="1"/>
</dbReference>
<keyword evidence="3" id="KW-1185">Reference proteome</keyword>
<dbReference type="Gene3D" id="3.40.30.10">
    <property type="entry name" value="Glutaredoxin"/>
    <property type="match status" value="1"/>
</dbReference>
<dbReference type="SUPFAM" id="SSF52833">
    <property type="entry name" value="Thioredoxin-like"/>
    <property type="match status" value="1"/>
</dbReference>
<comment type="caution">
    <text evidence="2">The sequence shown here is derived from an EMBL/GenBank/DDBJ whole genome shotgun (WGS) entry which is preliminary data.</text>
</comment>
<dbReference type="EMBL" id="QKLU01000003">
    <property type="protein sequence ID" value="PYF74564.1"/>
    <property type="molecule type" value="Genomic_DNA"/>
</dbReference>
<evidence type="ECO:0000313" key="3">
    <source>
        <dbReference type="Proteomes" id="UP000248198"/>
    </source>
</evidence>
<dbReference type="PANTHER" id="PTHR42852:SF13">
    <property type="entry name" value="PROTEIN DIPZ"/>
    <property type="match status" value="1"/>
</dbReference>
<dbReference type="CDD" id="cd02966">
    <property type="entry name" value="TlpA_like_family"/>
    <property type="match status" value="1"/>
</dbReference>
<protein>
    <submittedName>
        <fullName evidence="2">Cytochrome oxidase Cu insertion factor (SCO1/SenC/PrrC family)</fullName>
    </submittedName>
</protein>
<dbReference type="InterPro" id="IPR012336">
    <property type="entry name" value="Thioredoxin-like_fold"/>
</dbReference>
<dbReference type="InterPro" id="IPR036249">
    <property type="entry name" value="Thioredoxin-like_sf"/>
</dbReference>
<accession>A0A318UDU1</accession>
<name>A0A318UDU1_9SPHI</name>
<dbReference type="PROSITE" id="PS51352">
    <property type="entry name" value="THIOREDOXIN_2"/>
    <property type="match status" value="1"/>
</dbReference>
<sequence length="495" mass="57280">MKSIRTLYTCLLLAFISNSLYGIGTLKKQPIFKGNIKTLKEARPIDSLLIQFYRPNSILTDPEVFWIKPGKNGHFSFKLPYYSKPAIMSIQTVQQKKLFTRLGKYFVEQDDDVNVTITNKPHQISVEFSGRGASKYSIVDKLKQIDKDLESVYSDLKLYEPDDFNSKFDKVNIIIKRALEKKSNILNAYNLGNEMYKMVNYEYANIYSKWDYWLYSISIKPTFHEQANRLLLKQYFNKYKNIFSYESDELMSFCPELIISLSCRIRFDIIFNSNSDNADIKDYYKIVKEEYPQSIRNQLIAWLFSSKLALSYLNSNDTVLDSLMEVGQDDVSIPFLRQSISDVQKLSKGKNLFNATFTDFAGNKVSTGSLKGKVILIDMWGVGCTNCAIFHKMFEREIHPKLEGRDDFVVLSISMDRTKEKWDEGMKSGFYTSPHNLNVYTDGLMFNHPFAKYYNIGYSPFLLLIDKQGKIYSSLKSTVTANDILNKINEALKSD</sequence>
<dbReference type="AlphaFoldDB" id="A0A318UDU1"/>
<reference evidence="2 3" key="1">
    <citation type="submission" date="2018-06" db="EMBL/GenBank/DDBJ databases">
        <title>Genomic Encyclopedia of Archaeal and Bacterial Type Strains, Phase II (KMG-II): from individual species to whole genera.</title>
        <authorList>
            <person name="Goeker M."/>
        </authorList>
    </citation>
    <scope>NUCLEOTIDE SEQUENCE [LARGE SCALE GENOMIC DNA]</scope>
    <source>
        <strain evidence="2 3">DSM 27372</strain>
    </source>
</reference>